<dbReference type="PROSITE" id="PS50878">
    <property type="entry name" value="RT_POL"/>
    <property type="match status" value="1"/>
</dbReference>
<dbReference type="Pfam" id="PF08284">
    <property type="entry name" value="RVP_2"/>
    <property type="match status" value="1"/>
</dbReference>
<keyword evidence="20" id="KW-0863">Zinc-finger</keyword>
<evidence type="ECO:0000256" key="12">
    <source>
        <dbReference type="ARBA" id="ARBA00022801"/>
    </source>
</evidence>
<dbReference type="FunFam" id="3.30.70.270:FF:000020">
    <property type="entry name" value="Transposon Tf2-6 polyprotein-like Protein"/>
    <property type="match status" value="1"/>
</dbReference>
<dbReference type="SUPFAM" id="SSF50630">
    <property type="entry name" value="Acid proteases"/>
    <property type="match status" value="1"/>
</dbReference>
<dbReference type="Gene3D" id="3.30.420.10">
    <property type="entry name" value="Ribonuclease H-like superfamily/Ribonuclease H"/>
    <property type="match status" value="1"/>
</dbReference>
<dbReference type="InterPro" id="IPR012337">
    <property type="entry name" value="RNaseH-like_sf"/>
</dbReference>
<feature type="domain" description="Chromo" evidence="23">
    <location>
        <begin position="1373"/>
        <end position="1431"/>
    </location>
</feature>
<keyword evidence="12" id="KW-0378">Hydrolase</keyword>
<keyword evidence="15" id="KW-0695">RNA-directed DNA polymerase</keyword>
<dbReference type="InterPro" id="IPR001878">
    <property type="entry name" value="Znf_CCHC"/>
</dbReference>
<evidence type="ECO:0000256" key="21">
    <source>
        <dbReference type="SAM" id="Coils"/>
    </source>
</evidence>
<dbReference type="CDD" id="cd09274">
    <property type="entry name" value="RNase_HI_RT_Ty3"/>
    <property type="match status" value="1"/>
</dbReference>
<dbReference type="GO" id="GO:0003677">
    <property type="term" value="F:DNA binding"/>
    <property type="evidence" value="ECO:0007669"/>
    <property type="project" value="UniProtKB-KW"/>
</dbReference>
<evidence type="ECO:0000313" key="27">
    <source>
        <dbReference type="Ensembl" id="ENSPMRP00000029026.1"/>
    </source>
</evidence>
<feature type="domain" description="Reverse transcriptase" evidence="25">
    <location>
        <begin position="526"/>
        <end position="705"/>
    </location>
</feature>
<evidence type="ECO:0000256" key="6">
    <source>
        <dbReference type="ARBA" id="ARBA00022679"/>
    </source>
</evidence>
<evidence type="ECO:0000256" key="8">
    <source>
        <dbReference type="ARBA" id="ARBA00022722"/>
    </source>
</evidence>
<dbReference type="PROSITE" id="PS50158">
    <property type="entry name" value="ZF_CCHC"/>
    <property type="match status" value="1"/>
</dbReference>
<dbReference type="EC" id="2.7.7.49" evidence="4"/>
<proteinExistence type="inferred from homology"/>
<dbReference type="SMART" id="SM00298">
    <property type="entry name" value="CHROMO"/>
    <property type="match status" value="1"/>
</dbReference>
<dbReference type="Pfam" id="PF17917">
    <property type="entry name" value="RT_RNaseH"/>
    <property type="match status" value="1"/>
</dbReference>
<evidence type="ECO:0000256" key="5">
    <source>
        <dbReference type="ARBA" id="ARBA00022670"/>
    </source>
</evidence>
<evidence type="ECO:0000256" key="4">
    <source>
        <dbReference type="ARBA" id="ARBA00012493"/>
    </source>
</evidence>
<keyword evidence="11" id="KW-0255">Endonuclease</keyword>
<feature type="domain" description="CCHC-type" evidence="24">
    <location>
        <begin position="272"/>
        <end position="287"/>
    </location>
</feature>
<comment type="similarity">
    <text evidence="2">Belongs to the beta type-B retroviral polymerase family. HERV class-II K(HML-2) pol subfamily.</text>
</comment>
<dbReference type="InterPro" id="IPR043128">
    <property type="entry name" value="Rev_trsase/Diguanyl_cyclase"/>
</dbReference>
<name>A0A670JX33_PODMU</name>
<dbReference type="Gene3D" id="2.40.50.40">
    <property type="match status" value="1"/>
</dbReference>
<dbReference type="InterPro" id="IPR041588">
    <property type="entry name" value="Integrase_H2C2"/>
</dbReference>
<dbReference type="Gene3D" id="3.30.70.270">
    <property type="match status" value="2"/>
</dbReference>
<organism evidence="27 28">
    <name type="scientific">Podarcis muralis</name>
    <name type="common">Wall lizard</name>
    <name type="synonym">Lacerta muralis</name>
    <dbReference type="NCBI Taxonomy" id="64176"/>
    <lineage>
        <taxon>Eukaryota</taxon>
        <taxon>Metazoa</taxon>
        <taxon>Chordata</taxon>
        <taxon>Craniata</taxon>
        <taxon>Vertebrata</taxon>
        <taxon>Euteleostomi</taxon>
        <taxon>Lepidosauria</taxon>
        <taxon>Squamata</taxon>
        <taxon>Bifurcata</taxon>
        <taxon>Unidentata</taxon>
        <taxon>Episquamata</taxon>
        <taxon>Laterata</taxon>
        <taxon>Lacertibaenia</taxon>
        <taxon>Lacertidae</taxon>
        <taxon>Podarcis</taxon>
    </lineage>
</organism>
<dbReference type="InterPro" id="IPR016197">
    <property type="entry name" value="Chromo-like_dom_sf"/>
</dbReference>
<dbReference type="CDD" id="cd01647">
    <property type="entry name" value="RT_LTR"/>
    <property type="match status" value="1"/>
</dbReference>
<evidence type="ECO:0000256" key="15">
    <source>
        <dbReference type="ARBA" id="ARBA00022918"/>
    </source>
</evidence>
<dbReference type="SUPFAM" id="SSF54160">
    <property type="entry name" value="Chromo domain-like"/>
    <property type="match status" value="1"/>
</dbReference>
<dbReference type="GO" id="GO:0006508">
    <property type="term" value="P:proteolysis"/>
    <property type="evidence" value="ECO:0007669"/>
    <property type="project" value="UniProtKB-KW"/>
</dbReference>
<dbReference type="InterPro" id="IPR023780">
    <property type="entry name" value="Chromo_domain"/>
</dbReference>
<dbReference type="Proteomes" id="UP000472272">
    <property type="component" value="Chromosome 10"/>
</dbReference>
<dbReference type="GO" id="GO:0004523">
    <property type="term" value="F:RNA-DNA hybrid ribonuclease activity"/>
    <property type="evidence" value="ECO:0007669"/>
    <property type="project" value="UniProtKB-EC"/>
</dbReference>
<evidence type="ECO:0000259" key="24">
    <source>
        <dbReference type="PROSITE" id="PS50158"/>
    </source>
</evidence>
<dbReference type="InterPro" id="IPR001584">
    <property type="entry name" value="Integrase_cat-core"/>
</dbReference>
<protein>
    <recommendedName>
        <fullName evidence="19">Gypsy retrotransposon integrase-like protein 1</fullName>
        <ecNumber evidence="4">2.7.7.49</ecNumber>
        <ecNumber evidence="3">3.1.26.4</ecNumber>
    </recommendedName>
</protein>
<reference evidence="27 28" key="1">
    <citation type="journal article" date="2019" name="Proc. Natl. Acad. Sci. U.S.A.">
        <title>Regulatory changes in pterin and carotenoid genes underlie balanced color polymorphisms in the wall lizard.</title>
        <authorList>
            <person name="Andrade P."/>
            <person name="Pinho C."/>
            <person name="Perez I de Lanuza G."/>
            <person name="Afonso S."/>
            <person name="Brejcha J."/>
            <person name="Rubin C.J."/>
            <person name="Wallerman O."/>
            <person name="Pereira P."/>
            <person name="Sabatino S.J."/>
            <person name="Bellati A."/>
            <person name="Pellitteri-Rosa D."/>
            <person name="Bosakova Z."/>
            <person name="Bunikis I."/>
            <person name="Carretero M.A."/>
            <person name="Feiner N."/>
            <person name="Marsik P."/>
            <person name="Pauperio F."/>
            <person name="Salvi D."/>
            <person name="Soler L."/>
            <person name="While G.M."/>
            <person name="Uller T."/>
            <person name="Font E."/>
            <person name="Andersson L."/>
            <person name="Carneiro M."/>
        </authorList>
    </citation>
    <scope>NUCLEOTIDE SEQUENCE</scope>
</reference>
<evidence type="ECO:0000256" key="18">
    <source>
        <dbReference type="ARBA" id="ARBA00023172"/>
    </source>
</evidence>
<sequence>MAEQAAALVALAQENQALTHTVQQLSDAVVALQQRLEALPAPGADAPAPGKYPVALPEKFDGAPASFPMFLAQAKLYIQGRARNFPDDRTKVHFLISLLKDQAAKWALPLLRQDSPLLADYTGFCNRLEAAFGNPQKGSQANRAIRRLKQGKSTVAAYTTEFRLLAQDLTWNDSALRDQYLEGLSDEVLDQLATMERPTTLDTLIQRSLQIDDRLEDRRQARGRRHFQFTAPAFSGSPTVTTDLTEEPMQLGAVQPRLSPAEKARRREGNLCLYCGGSGHFARSCPEKRQPQGNRQPPTPVADGPSYRGSQTVQNGPAPMDLQHLMVSVRLYPPGGPWILTHALVDSGATRSYMDAAFAAHHQVPLRNKPVPVQVEAIDGRLLRSGAVTQETQPLVLCLQQHRELRTLDIASMPRFPLVLGMDWLEAHNVQIDWVKRTVHFPDPCSHAQSGTLAAAPSEEAAPTLPAVYQDYQDVFEERGADQLPPHRPFDCGIDLQPGAPLPVSRLYSLTEPEREALQDFLRKNLERGFIRPSTSPTAAPVLFVKKKCGELRPCHDYRALNKITVPDRYPLPLISELLERVQGAQVFTKLDLRGAYNLIRIRAGDEWKTAFGTRYGQFEYLVMPFGLCNAPAVFQRYINHVFQDLLDKYVVVYLDDILIYSRDPARHEGHVRTVLQRLREHRLYAKLSKCEFHQRAVDFLGHRLSPDGVQMDPGKVTAVQEWAAPRNRKDLQRFLGFANYYRTFIADYAHRTTPLTRLLRPKTPFSWDKEAEEAFQGLKACFQRAPILQHPDPSRPFVVETDASSTALGAVLSQQIGPEAPLLPCAFYSRQLLPAERNYTVWERELLAIKVAFEVWRHHLEGARHPVEVRTDHRNLEYLQTTRKLNQRQIRWALFFSRFQFRIRYIPSSQNQKADALSRKPEDNADTVQQAEPTTILPPAAFLATQEAQPLQVRVREQQRVDAWAQERLRELAEGSSPQYPGLVLHQGLLLHHGRLYIPPGPLRLEVLRMAHDAPAAGHFGRYRTTHLVSREFWWPRLKADVARYVAGCDVCRRAKGPTGRPPGLLQPLPVPPRPWHTVSLDFVVDLPSSRGCTCLLVFSDHFTKMVHCAPCPSVPTAKETAQLYLQHVFRLHGLPERVVSDRGVQFTSRFWRALHQTLGTEVCLSSAYHPQTDGQTERANAVLEQYLRCYCSYQQDDWVDHLALAEFAYNNAVNASTQQTPFQASYGYHPRLFPEVLPTSAVPAVTEWLQELQSQQQLLVEQLHQAKEAYKAQADRHRQVGPELRVGDLVWLSTRHLHPSRPSRKLDARFTGPFPIVDQVSPVAFRLRLPATLKVHPVFHRSLLSPVAPPDEFHPNRPRPQPVLVRGEPEYEVERILDSRYRRGKLQYLIDWKGYGPEDRSWEPAANVHAPACLREFHATYPGKPGPDPRLRGGPGRGDGVMAWDSDSEDETEESQPAQESPPPGPAELGQGLDAEEPAPVAVHQELAPGEALLAPERLDDSVATGEPPPGPSNPSASPDLQRLRAERRRELVAPRRSARLKARGGGAPGGRDRPWP</sequence>
<feature type="region of interest" description="Disordered" evidence="22">
    <location>
        <begin position="285"/>
        <end position="317"/>
    </location>
</feature>
<evidence type="ECO:0000256" key="20">
    <source>
        <dbReference type="PROSITE-ProRule" id="PRU00047"/>
    </source>
</evidence>
<dbReference type="FunFam" id="1.10.340.70:FF:000001">
    <property type="entry name" value="Retrovirus-related Pol polyprotein from transposon gypsy-like Protein"/>
    <property type="match status" value="1"/>
</dbReference>
<evidence type="ECO:0000256" key="10">
    <source>
        <dbReference type="ARBA" id="ARBA00022750"/>
    </source>
</evidence>
<evidence type="ECO:0000313" key="28">
    <source>
        <dbReference type="Proteomes" id="UP000472272"/>
    </source>
</evidence>
<dbReference type="GeneTree" id="ENSGT01040000240511"/>
<dbReference type="SMART" id="SM00343">
    <property type="entry name" value="ZnF_C2HC"/>
    <property type="match status" value="1"/>
</dbReference>
<dbReference type="InterPro" id="IPR032549">
    <property type="entry name" value="DUF4939"/>
</dbReference>
<evidence type="ECO:0000259" key="26">
    <source>
        <dbReference type="PROSITE" id="PS50994"/>
    </source>
</evidence>
<keyword evidence="16" id="KW-0239">DNA-directed DNA polymerase</keyword>
<dbReference type="Gene3D" id="2.40.70.10">
    <property type="entry name" value="Acid Proteases"/>
    <property type="match status" value="1"/>
</dbReference>
<keyword evidence="7" id="KW-0548">Nucleotidyltransferase</keyword>
<dbReference type="Pfam" id="PF00078">
    <property type="entry name" value="RVT_1"/>
    <property type="match status" value="1"/>
</dbReference>
<dbReference type="Pfam" id="PF00385">
    <property type="entry name" value="Chromo"/>
    <property type="match status" value="1"/>
</dbReference>
<dbReference type="CDD" id="cd18975">
    <property type="entry name" value="CD_MarY1_POL_like"/>
    <property type="match status" value="1"/>
</dbReference>
<dbReference type="InterPro" id="IPR000477">
    <property type="entry name" value="RT_dom"/>
</dbReference>
<dbReference type="GO" id="GO:0015074">
    <property type="term" value="P:DNA integration"/>
    <property type="evidence" value="ECO:0007669"/>
    <property type="project" value="UniProtKB-KW"/>
</dbReference>
<dbReference type="InterPro" id="IPR041373">
    <property type="entry name" value="RT_RNaseH"/>
</dbReference>
<keyword evidence="18" id="KW-0233">DNA recombination</keyword>
<dbReference type="Gene3D" id="3.10.10.10">
    <property type="entry name" value="HIV Type 1 Reverse Transcriptase, subunit A, domain 1"/>
    <property type="match status" value="1"/>
</dbReference>
<evidence type="ECO:0000259" key="23">
    <source>
        <dbReference type="PROSITE" id="PS50013"/>
    </source>
</evidence>
<keyword evidence="6" id="KW-0808">Transferase</keyword>
<feature type="domain" description="Integrase catalytic" evidence="26">
    <location>
        <begin position="1072"/>
        <end position="1231"/>
    </location>
</feature>
<keyword evidence="21" id="KW-0175">Coiled coil</keyword>
<dbReference type="GO" id="GO:0003964">
    <property type="term" value="F:RNA-directed DNA polymerase activity"/>
    <property type="evidence" value="ECO:0007669"/>
    <property type="project" value="UniProtKB-KW"/>
</dbReference>
<feature type="compositionally biased region" description="Basic and acidic residues" evidence="22">
    <location>
        <begin position="1524"/>
        <end position="1536"/>
    </location>
</feature>
<dbReference type="InterPro" id="IPR036875">
    <property type="entry name" value="Znf_CCHC_sf"/>
</dbReference>
<dbReference type="GO" id="GO:0005634">
    <property type="term" value="C:nucleus"/>
    <property type="evidence" value="ECO:0007669"/>
    <property type="project" value="UniProtKB-SubCell"/>
</dbReference>
<evidence type="ECO:0000256" key="19">
    <source>
        <dbReference type="ARBA" id="ARBA00039658"/>
    </source>
</evidence>
<evidence type="ECO:0000259" key="25">
    <source>
        <dbReference type="PROSITE" id="PS50878"/>
    </source>
</evidence>
<dbReference type="OMA" id="HICHACA"/>
<dbReference type="CDD" id="cd00303">
    <property type="entry name" value="retropepsin_like"/>
    <property type="match status" value="1"/>
</dbReference>
<evidence type="ECO:0000256" key="14">
    <source>
        <dbReference type="ARBA" id="ARBA00022908"/>
    </source>
</evidence>
<keyword evidence="20" id="KW-0862">Zinc</keyword>
<reference evidence="27" key="2">
    <citation type="submission" date="2025-08" db="UniProtKB">
        <authorList>
            <consortium name="Ensembl"/>
        </authorList>
    </citation>
    <scope>IDENTIFICATION</scope>
</reference>
<dbReference type="GO" id="GO:0006310">
    <property type="term" value="P:DNA recombination"/>
    <property type="evidence" value="ECO:0007669"/>
    <property type="project" value="UniProtKB-KW"/>
</dbReference>
<feature type="region of interest" description="Disordered" evidence="22">
    <location>
        <begin position="1421"/>
        <end position="1559"/>
    </location>
</feature>
<keyword evidence="13" id="KW-0460">Magnesium</keyword>
<keyword evidence="17" id="KW-0238">DNA-binding</keyword>
<dbReference type="PANTHER" id="PTHR37984:SF5">
    <property type="entry name" value="PROTEIN NYNRIN-LIKE"/>
    <property type="match status" value="1"/>
</dbReference>
<feature type="coiled-coil region" evidence="21">
    <location>
        <begin position="8"/>
        <end position="35"/>
    </location>
</feature>
<dbReference type="Pfam" id="PF24626">
    <property type="entry name" value="SH3_Tf2-1"/>
    <property type="match status" value="1"/>
</dbReference>
<dbReference type="PROSITE" id="PS00141">
    <property type="entry name" value="ASP_PROTEASE"/>
    <property type="match status" value="1"/>
</dbReference>
<keyword evidence="5" id="KW-0645">Protease</keyword>
<evidence type="ECO:0000256" key="11">
    <source>
        <dbReference type="ARBA" id="ARBA00022759"/>
    </source>
</evidence>
<dbReference type="SUPFAM" id="SSF57756">
    <property type="entry name" value="Retrovirus zinc finger-like domains"/>
    <property type="match status" value="1"/>
</dbReference>
<dbReference type="InterPro" id="IPR036397">
    <property type="entry name" value="RNaseH_sf"/>
</dbReference>
<keyword evidence="14" id="KW-0229">DNA integration</keyword>
<dbReference type="GO" id="GO:0004190">
    <property type="term" value="F:aspartic-type endopeptidase activity"/>
    <property type="evidence" value="ECO:0007669"/>
    <property type="project" value="UniProtKB-KW"/>
</dbReference>
<dbReference type="Pfam" id="PF16297">
    <property type="entry name" value="DUF4939"/>
    <property type="match status" value="1"/>
</dbReference>
<dbReference type="FunFam" id="3.30.420.10:FF:000032">
    <property type="entry name" value="Retrovirus-related Pol polyprotein from transposon 297-like Protein"/>
    <property type="match status" value="1"/>
</dbReference>
<evidence type="ECO:0000256" key="9">
    <source>
        <dbReference type="ARBA" id="ARBA00022723"/>
    </source>
</evidence>
<dbReference type="SUPFAM" id="SSF53098">
    <property type="entry name" value="Ribonuclease H-like"/>
    <property type="match status" value="1"/>
</dbReference>
<dbReference type="SUPFAM" id="SSF56672">
    <property type="entry name" value="DNA/RNA polymerases"/>
    <property type="match status" value="1"/>
</dbReference>
<dbReference type="Gene3D" id="1.10.340.70">
    <property type="match status" value="1"/>
</dbReference>
<dbReference type="GO" id="GO:0003887">
    <property type="term" value="F:DNA-directed DNA polymerase activity"/>
    <property type="evidence" value="ECO:0007669"/>
    <property type="project" value="UniProtKB-KW"/>
</dbReference>
<dbReference type="Pfam" id="PF00665">
    <property type="entry name" value="rve"/>
    <property type="match status" value="1"/>
</dbReference>
<reference evidence="27" key="3">
    <citation type="submission" date="2025-09" db="UniProtKB">
        <authorList>
            <consortium name="Ensembl"/>
        </authorList>
    </citation>
    <scope>IDENTIFICATION</scope>
</reference>
<evidence type="ECO:0000256" key="22">
    <source>
        <dbReference type="SAM" id="MobiDB-lite"/>
    </source>
</evidence>
<keyword evidence="28" id="KW-1185">Reference proteome</keyword>
<dbReference type="InterPro" id="IPR001969">
    <property type="entry name" value="Aspartic_peptidase_AS"/>
</dbReference>
<dbReference type="Ensembl" id="ENSPMRT00000030794.1">
    <property type="protein sequence ID" value="ENSPMRP00000029026.1"/>
    <property type="gene ID" value="ENSPMRG00000018764.1"/>
</dbReference>
<feature type="coiled-coil region" evidence="21">
    <location>
        <begin position="1251"/>
        <end position="1282"/>
    </location>
</feature>
<dbReference type="InterPro" id="IPR043502">
    <property type="entry name" value="DNA/RNA_pol_sf"/>
</dbReference>
<keyword evidence="10" id="KW-0064">Aspartyl protease</keyword>
<evidence type="ECO:0000256" key="13">
    <source>
        <dbReference type="ARBA" id="ARBA00022842"/>
    </source>
</evidence>
<dbReference type="PANTHER" id="PTHR37984">
    <property type="entry name" value="PROTEIN CBG26694"/>
    <property type="match status" value="1"/>
</dbReference>
<dbReference type="Gene3D" id="4.10.60.10">
    <property type="entry name" value="Zinc finger, CCHC-type"/>
    <property type="match status" value="1"/>
</dbReference>
<dbReference type="EC" id="3.1.26.4" evidence="3"/>
<dbReference type="InterPro" id="IPR056924">
    <property type="entry name" value="SH3_Tf2-1"/>
</dbReference>
<evidence type="ECO:0000256" key="3">
    <source>
        <dbReference type="ARBA" id="ARBA00012180"/>
    </source>
</evidence>
<dbReference type="InterPro" id="IPR021109">
    <property type="entry name" value="Peptidase_aspartic_dom_sf"/>
</dbReference>
<dbReference type="Pfam" id="PF17921">
    <property type="entry name" value="Integrase_H2C2"/>
    <property type="match status" value="1"/>
</dbReference>
<evidence type="ECO:0000256" key="7">
    <source>
        <dbReference type="ARBA" id="ARBA00022695"/>
    </source>
</evidence>
<evidence type="ECO:0000256" key="16">
    <source>
        <dbReference type="ARBA" id="ARBA00022932"/>
    </source>
</evidence>
<dbReference type="PROSITE" id="PS50013">
    <property type="entry name" value="CHROMO_2"/>
    <property type="match status" value="1"/>
</dbReference>
<accession>A0A670JX33</accession>
<dbReference type="GO" id="GO:0008270">
    <property type="term" value="F:zinc ion binding"/>
    <property type="evidence" value="ECO:0007669"/>
    <property type="project" value="UniProtKB-KW"/>
</dbReference>
<evidence type="ECO:0000256" key="1">
    <source>
        <dbReference type="ARBA" id="ARBA00004123"/>
    </source>
</evidence>
<evidence type="ECO:0000256" key="2">
    <source>
        <dbReference type="ARBA" id="ARBA00010879"/>
    </source>
</evidence>
<evidence type="ECO:0000256" key="17">
    <source>
        <dbReference type="ARBA" id="ARBA00023125"/>
    </source>
</evidence>
<comment type="subcellular location">
    <subcellularLocation>
        <location evidence="1">Nucleus</location>
    </subcellularLocation>
</comment>
<keyword evidence="9" id="KW-0479">Metal-binding</keyword>
<dbReference type="InterPro" id="IPR050951">
    <property type="entry name" value="Retrovirus_Pol_polyprotein"/>
</dbReference>
<dbReference type="PROSITE" id="PS50994">
    <property type="entry name" value="INTEGRASE"/>
    <property type="match status" value="1"/>
</dbReference>
<keyword evidence="8" id="KW-0540">Nuclease</keyword>
<dbReference type="InterPro" id="IPR000953">
    <property type="entry name" value="Chromo/chromo_shadow_dom"/>
</dbReference>